<name>A0A5N5FF75_9ROSA</name>
<protein>
    <submittedName>
        <fullName evidence="1">Pre-mRNA-splicing factor CWC22</fullName>
    </submittedName>
</protein>
<proteinExistence type="predicted"/>
<organism evidence="1 2">
    <name type="scientific">Pyrus ussuriensis x Pyrus communis</name>
    <dbReference type="NCBI Taxonomy" id="2448454"/>
    <lineage>
        <taxon>Eukaryota</taxon>
        <taxon>Viridiplantae</taxon>
        <taxon>Streptophyta</taxon>
        <taxon>Embryophyta</taxon>
        <taxon>Tracheophyta</taxon>
        <taxon>Spermatophyta</taxon>
        <taxon>Magnoliopsida</taxon>
        <taxon>eudicotyledons</taxon>
        <taxon>Gunneridae</taxon>
        <taxon>Pentapetalae</taxon>
        <taxon>rosids</taxon>
        <taxon>fabids</taxon>
        <taxon>Rosales</taxon>
        <taxon>Rosaceae</taxon>
        <taxon>Amygdaloideae</taxon>
        <taxon>Maleae</taxon>
        <taxon>Pyrus</taxon>
    </lineage>
</organism>
<reference evidence="2" key="2">
    <citation type="submission" date="2019-10" db="EMBL/GenBank/DDBJ databases">
        <title>A de novo genome assembly of a pear dwarfing rootstock.</title>
        <authorList>
            <person name="Wang F."/>
            <person name="Wang J."/>
            <person name="Li S."/>
            <person name="Zhang Y."/>
            <person name="Fang M."/>
            <person name="Ma L."/>
            <person name="Zhao Y."/>
            <person name="Jiang S."/>
        </authorList>
    </citation>
    <scope>NUCLEOTIDE SEQUENCE [LARGE SCALE GENOMIC DNA]</scope>
</reference>
<evidence type="ECO:0000313" key="1">
    <source>
        <dbReference type="EMBL" id="KAB2601756.1"/>
    </source>
</evidence>
<accession>A0A5N5FF75</accession>
<gene>
    <name evidence="1" type="ORF">D8674_002761</name>
</gene>
<keyword evidence="2" id="KW-1185">Reference proteome</keyword>
<dbReference type="EMBL" id="SMOL01000695">
    <property type="protein sequence ID" value="KAB2601756.1"/>
    <property type="molecule type" value="Genomic_DNA"/>
</dbReference>
<comment type="caution">
    <text evidence="1">The sequence shown here is derived from an EMBL/GenBank/DDBJ whole genome shotgun (WGS) entry which is preliminary data.</text>
</comment>
<evidence type="ECO:0000313" key="2">
    <source>
        <dbReference type="Proteomes" id="UP000327157"/>
    </source>
</evidence>
<dbReference type="AlphaFoldDB" id="A0A5N5FF75"/>
<reference evidence="1 2" key="1">
    <citation type="submission" date="2019-09" db="EMBL/GenBank/DDBJ databases">
        <authorList>
            <person name="Ou C."/>
        </authorList>
    </citation>
    <scope>NUCLEOTIDE SEQUENCE [LARGE SCALE GENOMIC DNA]</scope>
    <source>
        <strain evidence="1">S2</strain>
        <tissue evidence="1">Leaf</tissue>
    </source>
</reference>
<sequence>MWWGLGPGCDNLVSKPIHGPRCADEDFGPLRGWIVRSHIAQGCGSWMWLSDLTRNRYEVREKKCVKKRKRRGLKGMDSLASDSE</sequence>
<reference evidence="1 2" key="3">
    <citation type="submission" date="2019-11" db="EMBL/GenBank/DDBJ databases">
        <title>A de novo genome assembly of a pear dwarfing rootstock.</title>
        <authorList>
            <person name="Wang F."/>
            <person name="Wang J."/>
            <person name="Li S."/>
            <person name="Zhang Y."/>
            <person name="Fang M."/>
            <person name="Ma L."/>
            <person name="Zhao Y."/>
            <person name="Jiang S."/>
        </authorList>
    </citation>
    <scope>NUCLEOTIDE SEQUENCE [LARGE SCALE GENOMIC DNA]</scope>
    <source>
        <strain evidence="1">S2</strain>
        <tissue evidence="1">Leaf</tissue>
    </source>
</reference>
<dbReference type="Proteomes" id="UP000327157">
    <property type="component" value="Chromosome 10"/>
</dbReference>